<dbReference type="Pfam" id="PF00215">
    <property type="entry name" value="OMPdecase"/>
    <property type="match status" value="1"/>
</dbReference>
<comment type="pathway">
    <text evidence="2 9 12">Pyrimidine metabolism; UMP biosynthesis via de novo pathway; UMP from orotate: step 2/2.</text>
</comment>
<evidence type="ECO:0000256" key="5">
    <source>
        <dbReference type="ARBA" id="ARBA00022975"/>
    </source>
</evidence>
<name>A0A2W5A6T1_9BACT</name>
<comment type="catalytic activity">
    <reaction evidence="7 9 12">
        <text>orotidine 5'-phosphate + H(+) = UMP + CO2</text>
        <dbReference type="Rhea" id="RHEA:11596"/>
        <dbReference type="ChEBI" id="CHEBI:15378"/>
        <dbReference type="ChEBI" id="CHEBI:16526"/>
        <dbReference type="ChEBI" id="CHEBI:57538"/>
        <dbReference type="ChEBI" id="CHEBI:57865"/>
        <dbReference type="EC" id="4.1.1.23"/>
    </reaction>
</comment>
<evidence type="ECO:0000256" key="9">
    <source>
        <dbReference type="HAMAP-Rule" id="MF_01200"/>
    </source>
</evidence>
<dbReference type="InterPro" id="IPR014732">
    <property type="entry name" value="OMPdecase"/>
</dbReference>
<evidence type="ECO:0000256" key="7">
    <source>
        <dbReference type="ARBA" id="ARBA00049157"/>
    </source>
</evidence>
<feature type="binding site" evidence="9 11">
    <location>
        <position position="212"/>
    </location>
    <ligand>
        <name>substrate</name>
    </ligand>
</feature>
<comment type="function">
    <text evidence="1 9">Catalyzes the decarboxylation of orotidine 5'-monophosphate (OMP) to uridine 5'-monophosphate (UMP).</text>
</comment>
<dbReference type="UniPathway" id="UPA00070">
    <property type="reaction ID" value="UER00120"/>
</dbReference>
<dbReference type="CDD" id="cd04725">
    <property type="entry name" value="OMP_decarboxylase_like"/>
    <property type="match status" value="1"/>
</dbReference>
<dbReference type="InterPro" id="IPR001754">
    <property type="entry name" value="OMPdeCOase_dom"/>
</dbReference>
<dbReference type="GO" id="GO:0005829">
    <property type="term" value="C:cytosol"/>
    <property type="evidence" value="ECO:0007669"/>
    <property type="project" value="TreeGrafter"/>
</dbReference>
<evidence type="ECO:0000256" key="8">
    <source>
        <dbReference type="ARBA" id="ARBA00061012"/>
    </source>
</evidence>
<dbReference type="EC" id="4.1.1.23" evidence="9"/>
<feature type="binding site" evidence="9 11">
    <location>
        <position position="192"/>
    </location>
    <ligand>
        <name>substrate</name>
    </ligand>
</feature>
<dbReference type="PANTHER" id="PTHR32119:SF2">
    <property type="entry name" value="OROTIDINE 5'-PHOSPHATE DECARBOXYLASE"/>
    <property type="match status" value="1"/>
</dbReference>
<feature type="binding site" evidence="9">
    <location>
        <begin position="66"/>
        <end position="75"/>
    </location>
    <ligand>
        <name>substrate</name>
    </ligand>
</feature>
<evidence type="ECO:0000256" key="1">
    <source>
        <dbReference type="ARBA" id="ARBA00002356"/>
    </source>
</evidence>
<feature type="active site" description="For OMPdecase activity" evidence="10">
    <location>
        <position position="71"/>
    </location>
</feature>
<evidence type="ECO:0000256" key="11">
    <source>
        <dbReference type="PIRSR" id="PIRSR614732-2"/>
    </source>
</evidence>
<reference evidence="14 15" key="1">
    <citation type="submission" date="2017-08" db="EMBL/GenBank/DDBJ databases">
        <title>Infants hospitalized years apart are colonized by the same room-sourced microbial strains.</title>
        <authorList>
            <person name="Brooks B."/>
            <person name="Olm M.R."/>
            <person name="Firek B.A."/>
            <person name="Baker R."/>
            <person name="Thomas B.C."/>
            <person name="Morowitz M.J."/>
            <person name="Banfield J.F."/>
        </authorList>
    </citation>
    <scope>NUCLEOTIDE SEQUENCE [LARGE SCALE GENOMIC DNA]</scope>
    <source>
        <strain evidence="14">S2_018_000_R2_104</strain>
    </source>
</reference>
<dbReference type="Gene3D" id="3.20.20.70">
    <property type="entry name" value="Aldolase class I"/>
    <property type="match status" value="1"/>
</dbReference>
<feature type="binding site" evidence="9 11">
    <location>
        <position position="183"/>
    </location>
    <ligand>
        <name>substrate</name>
    </ligand>
</feature>
<keyword evidence="6 9" id="KW-0456">Lyase</keyword>
<dbReference type="EMBL" id="QFNK01000004">
    <property type="protein sequence ID" value="PZO88922.1"/>
    <property type="molecule type" value="Genomic_DNA"/>
</dbReference>
<dbReference type="SMART" id="SM00934">
    <property type="entry name" value="OMPdecase"/>
    <property type="match status" value="1"/>
</dbReference>
<dbReference type="InterPro" id="IPR018089">
    <property type="entry name" value="OMPdecase_AS"/>
</dbReference>
<feature type="binding site" evidence="9 11">
    <location>
        <position position="213"/>
    </location>
    <ligand>
        <name>substrate</name>
    </ligand>
</feature>
<comment type="subunit">
    <text evidence="3 9">Homodimer.</text>
</comment>
<evidence type="ECO:0000256" key="6">
    <source>
        <dbReference type="ARBA" id="ARBA00023239"/>
    </source>
</evidence>
<evidence type="ECO:0000313" key="14">
    <source>
        <dbReference type="EMBL" id="PZO88922.1"/>
    </source>
</evidence>
<feature type="binding site" evidence="9 11">
    <location>
        <position position="37"/>
    </location>
    <ligand>
        <name>substrate</name>
    </ligand>
</feature>
<dbReference type="InterPro" id="IPR011060">
    <property type="entry name" value="RibuloseP-bd_barrel"/>
</dbReference>
<evidence type="ECO:0000313" key="15">
    <source>
        <dbReference type="Proteomes" id="UP000249557"/>
    </source>
</evidence>
<feature type="active site" description="For OMPdecase activity" evidence="10">
    <location>
        <position position="66"/>
    </location>
</feature>
<comment type="caution">
    <text evidence="14">The sequence shown here is derived from an EMBL/GenBank/DDBJ whole genome shotgun (WGS) entry which is preliminary data.</text>
</comment>
<feature type="binding site" evidence="9 11">
    <location>
        <position position="122"/>
    </location>
    <ligand>
        <name>substrate</name>
    </ligand>
</feature>
<feature type="active site" description="Proton donor" evidence="9">
    <location>
        <position position="68"/>
    </location>
</feature>
<evidence type="ECO:0000256" key="2">
    <source>
        <dbReference type="ARBA" id="ARBA00004861"/>
    </source>
</evidence>
<dbReference type="PANTHER" id="PTHR32119">
    <property type="entry name" value="OROTIDINE 5'-PHOSPHATE DECARBOXYLASE"/>
    <property type="match status" value="1"/>
</dbReference>
<evidence type="ECO:0000256" key="12">
    <source>
        <dbReference type="RuleBase" id="RU000512"/>
    </source>
</evidence>
<accession>A0A2W5A6T1</accession>
<keyword evidence="4 9" id="KW-0210">Decarboxylase</keyword>
<feature type="binding site" evidence="9 11">
    <location>
        <position position="15"/>
    </location>
    <ligand>
        <name>substrate</name>
    </ligand>
</feature>
<dbReference type="GO" id="GO:0044205">
    <property type="term" value="P:'de novo' UMP biosynthetic process"/>
    <property type="evidence" value="ECO:0007669"/>
    <property type="project" value="UniProtKB-UniRule"/>
</dbReference>
<dbReference type="InterPro" id="IPR047596">
    <property type="entry name" value="OMPdecase_bac"/>
</dbReference>
<dbReference type="GO" id="GO:0006207">
    <property type="term" value="P:'de novo' pyrimidine nucleobase biosynthetic process"/>
    <property type="evidence" value="ECO:0007669"/>
    <property type="project" value="InterPro"/>
</dbReference>
<comment type="similarity">
    <text evidence="8 9">Belongs to the OMP decarboxylase family. Type 1 subfamily.</text>
</comment>
<evidence type="ECO:0000259" key="13">
    <source>
        <dbReference type="SMART" id="SM00934"/>
    </source>
</evidence>
<dbReference type="NCBIfam" id="TIGR01740">
    <property type="entry name" value="pyrF"/>
    <property type="match status" value="1"/>
</dbReference>
<evidence type="ECO:0000256" key="10">
    <source>
        <dbReference type="PIRSR" id="PIRSR614732-1"/>
    </source>
</evidence>
<sequence>MKSQNGLPVIYVAIDTKDIGRANELAAAVTEAGCGVKLGLEFFNRHGPQGVQMIQNEGFKPSLFLDLKYHDIPNTVAGAVESAVSLDVAFLNVHASGGTEMMQAARRACTGNTRLLAVTLLTSLGEQDIDTVGYKGPAADQVERLARLTHGAGLDGVVCSAHEIKQLRNALPKDFILMVPGIRPEGSNAADQKRVMTPKQAVDAGATHLVIGRPITESPNPKQAALDIIASIGA</sequence>
<evidence type="ECO:0000256" key="3">
    <source>
        <dbReference type="ARBA" id="ARBA00011738"/>
    </source>
</evidence>
<dbReference type="NCBIfam" id="NF001273">
    <property type="entry name" value="PRK00230.1"/>
    <property type="match status" value="1"/>
</dbReference>
<keyword evidence="5 9" id="KW-0665">Pyrimidine biosynthesis</keyword>
<dbReference type="HAMAP" id="MF_01200_B">
    <property type="entry name" value="OMPdecase_type1_B"/>
    <property type="match status" value="1"/>
</dbReference>
<dbReference type="PROSITE" id="PS00156">
    <property type="entry name" value="OMPDECASE"/>
    <property type="match status" value="1"/>
</dbReference>
<dbReference type="SUPFAM" id="SSF51366">
    <property type="entry name" value="Ribulose-phoshate binding barrel"/>
    <property type="match status" value="1"/>
</dbReference>
<dbReference type="AlphaFoldDB" id="A0A2W5A6T1"/>
<organism evidence="14 15">
    <name type="scientific">Micavibrio aeruginosavorus</name>
    <dbReference type="NCBI Taxonomy" id="349221"/>
    <lineage>
        <taxon>Bacteria</taxon>
        <taxon>Pseudomonadati</taxon>
        <taxon>Bdellovibrionota</taxon>
        <taxon>Bdellovibrionia</taxon>
        <taxon>Bdellovibrionales</taxon>
        <taxon>Pseudobdellovibrionaceae</taxon>
        <taxon>Micavibrio</taxon>
    </lineage>
</organism>
<dbReference type="FunFam" id="3.20.20.70:FF:000015">
    <property type="entry name" value="Orotidine 5'-phosphate decarboxylase"/>
    <property type="match status" value="1"/>
</dbReference>
<evidence type="ECO:0000256" key="4">
    <source>
        <dbReference type="ARBA" id="ARBA00022793"/>
    </source>
</evidence>
<protein>
    <recommendedName>
        <fullName evidence="9">Orotidine 5'-phosphate decarboxylase</fullName>
        <ecNumber evidence="9">4.1.1.23</ecNumber>
    </recommendedName>
    <alternativeName>
        <fullName evidence="9">OMP decarboxylase</fullName>
        <shortName evidence="9">OMPDCase</shortName>
        <shortName evidence="9">OMPdecase</shortName>
    </alternativeName>
</protein>
<dbReference type="GO" id="GO:0004590">
    <property type="term" value="F:orotidine-5'-phosphate decarboxylase activity"/>
    <property type="evidence" value="ECO:0007669"/>
    <property type="project" value="UniProtKB-UniRule"/>
</dbReference>
<dbReference type="Proteomes" id="UP000249557">
    <property type="component" value="Unassembled WGS sequence"/>
</dbReference>
<feature type="active site" description="For OMPdecase activity" evidence="10">
    <location>
        <position position="68"/>
    </location>
</feature>
<dbReference type="InterPro" id="IPR013785">
    <property type="entry name" value="Aldolase_TIM"/>
</dbReference>
<gene>
    <name evidence="9" type="primary">pyrF</name>
    <name evidence="14" type="ORF">DI626_00545</name>
</gene>
<feature type="domain" description="Orotidine 5'-phosphate decarboxylase" evidence="13">
    <location>
        <begin position="9"/>
        <end position="228"/>
    </location>
</feature>
<proteinExistence type="inferred from homology"/>